<reference evidence="2 3" key="1">
    <citation type="submission" date="2017-02" db="EMBL/GenBank/DDBJ databases">
        <authorList>
            <person name="Peterson S.W."/>
        </authorList>
    </citation>
    <scope>NUCLEOTIDE SEQUENCE [LARGE SCALE GENOMIC DNA]</scope>
    <source>
        <strain evidence="2 3">ATCC 43854</strain>
    </source>
</reference>
<dbReference type="RefSeq" id="WP_078776759.1">
    <property type="nucleotide sequence ID" value="NZ_FUWU01000034.1"/>
</dbReference>
<dbReference type="EMBL" id="FUWU01000034">
    <property type="protein sequence ID" value="SJZ90238.1"/>
    <property type="molecule type" value="Genomic_DNA"/>
</dbReference>
<proteinExistence type="predicted"/>
<dbReference type="PROSITE" id="PS51257">
    <property type="entry name" value="PROKAR_LIPOPROTEIN"/>
    <property type="match status" value="1"/>
</dbReference>
<gene>
    <name evidence="2" type="ORF">SAMN02745108_01914</name>
</gene>
<protein>
    <recommendedName>
        <fullName evidence="4">Lipoprotein</fullName>
    </recommendedName>
</protein>
<keyword evidence="1" id="KW-0732">Signal</keyword>
<evidence type="ECO:0000256" key="1">
    <source>
        <dbReference type="SAM" id="SignalP"/>
    </source>
</evidence>
<dbReference type="STRING" id="28122.SAMN02745108_01914"/>
<feature type="signal peptide" evidence="1">
    <location>
        <begin position="1"/>
        <end position="20"/>
    </location>
</feature>
<sequence length="104" mass="11775">MKTILTILISLSIASSISYAFLGSCQDKRFSRQMEYKLMQECMSSSYYSSYSQQVSKLNACACYVASLACEYDGKDKKLNKAAEKGKLKNDEKEYNKCLEDAKD</sequence>
<feature type="chain" id="PRO_5012007042" description="Lipoprotein" evidence="1">
    <location>
        <begin position="21"/>
        <end position="104"/>
    </location>
</feature>
<name>A0A1T4PHF6_9BACT</name>
<organism evidence="2 3">
    <name type="scientific">Fibrobacter intestinalis</name>
    <dbReference type="NCBI Taxonomy" id="28122"/>
    <lineage>
        <taxon>Bacteria</taxon>
        <taxon>Pseudomonadati</taxon>
        <taxon>Fibrobacterota</taxon>
        <taxon>Fibrobacteria</taxon>
        <taxon>Fibrobacterales</taxon>
        <taxon>Fibrobacteraceae</taxon>
        <taxon>Fibrobacter</taxon>
    </lineage>
</organism>
<evidence type="ECO:0008006" key="4">
    <source>
        <dbReference type="Google" id="ProtNLM"/>
    </source>
</evidence>
<evidence type="ECO:0000313" key="2">
    <source>
        <dbReference type="EMBL" id="SJZ90238.1"/>
    </source>
</evidence>
<accession>A0A1T4PHF6</accession>
<dbReference type="AlphaFoldDB" id="A0A1T4PHF6"/>
<dbReference type="Proteomes" id="UP000190449">
    <property type="component" value="Unassembled WGS sequence"/>
</dbReference>
<evidence type="ECO:0000313" key="3">
    <source>
        <dbReference type="Proteomes" id="UP000190449"/>
    </source>
</evidence>